<dbReference type="PANTHER" id="PTHR43861:SF1">
    <property type="entry name" value="TRANS-ACONITATE 2-METHYLTRANSFERASE"/>
    <property type="match status" value="1"/>
</dbReference>
<evidence type="ECO:0000259" key="1">
    <source>
        <dbReference type="Pfam" id="PF08242"/>
    </source>
</evidence>
<reference evidence="2 3" key="1">
    <citation type="submission" date="2014-08" db="EMBL/GenBank/DDBJ databases">
        <authorList>
            <person name="Hassan Y.I."/>
            <person name="Lepp D."/>
            <person name="Zhou T."/>
        </authorList>
    </citation>
    <scope>NUCLEOTIDE SEQUENCE [LARGE SCALE GENOMIC DNA]</scope>
    <source>
        <strain evidence="2 3">IFO13584</strain>
    </source>
</reference>
<gene>
    <name evidence="2" type="ORF">JP75_17550</name>
</gene>
<dbReference type="CDD" id="cd02440">
    <property type="entry name" value="AdoMet_MTases"/>
    <property type="match status" value="1"/>
</dbReference>
<keyword evidence="2" id="KW-0489">Methyltransferase</keyword>
<dbReference type="InterPro" id="IPR013217">
    <property type="entry name" value="Methyltransf_12"/>
</dbReference>
<protein>
    <submittedName>
        <fullName evidence="2">SAM-dependent methyltransferase</fullName>
    </submittedName>
</protein>
<keyword evidence="3" id="KW-1185">Reference proteome</keyword>
<dbReference type="GO" id="GO:0032259">
    <property type="term" value="P:methylation"/>
    <property type="evidence" value="ECO:0007669"/>
    <property type="project" value="UniProtKB-KW"/>
</dbReference>
<dbReference type="Pfam" id="PF08242">
    <property type="entry name" value="Methyltransf_12"/>
    <property type="match status" value="1"/>
</dbReference>
<dbReference type="AlphaFoldDB" id="A0A087LZ64"/>
<dbReference type="RefSeq" id="WP_035085400.1">
    <property type="nucleotide sequence ID" value="NZ_JQGC01000017.1"/>
</dbReference>
<organism evidence="2 3">
    <name type="scientific">Devosia riboflavina</name>
    <dbReference type="NCBI Taxonomy" id="46914"/>
    <lineage>
        <taxon>Bacteria</taxon>
        <taxon>Pseudomonadati</taxon>
        <taxon>Pseudomonadota</taxon>
        <taxon>Alphaproteobacteria</taxon>
        <taxon>Hyphomicrobiales</taxon>
        <taxon>Devosiaceae</taxon>
        <taxon>Devosia</taxon>
    </lineage>
</organism>
<evidence type="ECO:0000313" key="2">
    <source>
        <dbReference type="EMBL" id="KFL29917.1"/>
    </source>
</evidence>
<accession>A0A087LZ64</accession>
<dbReference type="PANTHER" id="PTHR43861">
    <property type="entry name" value="TRANS-ACONITATE 2-METHYLTRANSFERASE-RELATED"/>
    <property type="match status" value="1"/>
</dbReference>
<dbReference type="InterPro" id="IPR029063">
    <property type="entry name" value="SAM-dependent_MTases_sf"/>
</dbReference>
<dbReference type="STRING" id="46914.JP75_17550"/>
<evidence type="ECO:0000313" key="3">
    <source>
        <dbReference type="Proteomes" id="UP000028981"/>
    </source>
</evidence>
<dbReference type="Gene3D" id="3.40.50.150">
    <property type="entry name" value="Vaccinia Virus protein VP39"/>
    <property type="match status" value="1"/>
</dbReference>
<proteinExistence type="predicted"/>
<dbReference type="GO" id="GO:0008168">
    <property type="term" value="F:methyltransferase activity"/>
    <property type="evidence" value="ECO:0007669"/>
    <property type="project" value="UniProtKB-KW"/>
</dbReference>
<name>A0A087LZ64_9HYPH</name>
<dbReference type="OrthoDB" id="9804312at2"/>
<keyword evidence="2" id="KW-0808">Transferase</keyword>
<sequence>MADDPTLRFYADNAAVYAEHVTVPTGKRLDAFLALVPAGGKILELGCGNGRDAAHMLSLGFDVDPTDGTPELAAEAEKRLGRPVRILRFEQLDAIAAYDGIWACASLLHAPASDLVSILGRIHRALRPGGVFTASFKGGTGEGRDELGRYYNYPTSERLRADYAAAGWTDLTLEANMGSGYDAKPTEWLWVTARRAA</sequence>
<dbReference type="SUPFAM" id="SSF53335">
    <property type="entry name" value="S-adenosyl-L-methionine-dependent methyltransferases"/>
    <property type="match status" value="1"/>
</dbReference>
<feature type="domain" description="Methyltransferase type 12" evidence="1">
    <location>
        <begin position="43"/>
        <end position="132"/>
    </location>
</feature>
<dbReference type="Proteomes" id="UP000028981">
    <property type="component" value="Unassembled WGS sequence"/>
</dbReference>
<dbReference type="EMBL" id="JQGC01000017">
    <property type="protein sequence ID" value="KFL29917.1"/>
    <property type="molecule type" value="Genomic_DNA"/>
</dbReference>
<comment type="caution">
    <text evidence="2">The sequence shown here is derived from an EMBL/GenBank/DDBJ whole genome shotgun (WGS) entry which is preliminary data.</text>
</comment>